<dbReference type="CDD" id="cd06139">
    <property type="entry name" value="DNA_polA_I_Ecoli_like_exo"/>
    <property type="match status" value="1"/>
</dbReference>
<protein>
    <recommendedName>
        <fullName evidence="2">WWE domain-containing protein</fullName>
    </recommendedName>
</protein>
<dbReference type="InterPro" id="IPR036397">
    <property type="entry name" value="RNaseH_sf"/>
</dbReference>
<dbReference type="SMART" id="SM00482">
    <property type="entry name" value="POLAc"/>
    <property type="match status" value="1"/>
</dbReference>
<accession>A0A6B2KXQ9</accession>
<proteinExistence type="predicted"/>
<dbReference type="AlphaFoldDB" id="A0A6B2KXQ9"/>
<dbReference type="PROSITE" id="PS50918">
    <property type="entry name" value="WWE"/>
    <property type="match status" value="1"/>
</dbReference>
<dbReference type="InterPro" id="IPR002298">
    <property type="entry name" value="DNA_polymerase_A"/>
</dbReference>
<dbReference type="GO" id="GO:0003677">
    <property type="term" value="F:DNA binding"/>
    <property type="evidence" value="ECO:0007669"/>
    <property type="project" value="InterPro"/>
</dbReference>
<dbReference type="CDD" id="cd08640">
    <property type="entry name" value="DNA_pol_A_plastid_like"/>
    <property type="match status" value="1"/>
</dbReference>
<dbReference type="InterPro" id="IPR002562">
    <property type="entry name" value="3'-5'_exonuclease_dom"/>
</dbReference>
<reference evidence="3" key="1">
    <citation type="journal article" date="2020" name="J. Eukaryot. Microbiol.">
        <title>De novo Sequencing, Assembly and Annotation of the Transcriptome for the Free-Living Testate Amoeba Arcella intermedia.</title>
        <authorList>
            <person name="Ribeiro G.M."/>
            <person name="Porfirio-Sousa A.L."/>
            <person name="Maurer-Alcala X.X."/>
            <person name="Katz L.A."/>
            <person name="Lahr D.J.G."/>
        </authorList>
    </citation>
    <scope>NUCLEOTIDE SEQUENCE</scope>
</reference>
<dbReference type="PRINTS" id="PR00868">
    <property type="entry name" value="DNAPOLI"/>
</dbReference>
<dbReference type="SUPFAM" id="SSF53098">
    <property type="entry name" value="Ribonuclease H-like"/>
    <property type="match status" value="1"/>
</dbReference>
<dbReference type="PANTHER" id="PTHR10133">
    <property type="entry name" value="DNA POLYMERASE I"/>
    <property type="match status" value="1"/>
</dbReference>
<dbReference type="PANTHER" id="PTHR10133:SF27">
    <property type="entry name" value="DNA POLYMERASE NU"/>
    <property type="match status" value="1"/>
</dbReference>
<evidence type="ECO:0000259" key="2">
    <source>
        <dbReference type="PROSITE" id="PS50918"/>
    </source>
</evidence>
<dbReference type="Pfam" id="PF00476">
    <property type="entry name" value="DNA_pol_A"/>
    <property type="match status" value="2"/>
</dbReference>
<evidence type="ECO:0000256" key="1">
    <source>
        <dbReference type="ARBA" id="ARBA00022705"/>
    </source>
</evidence>
<dbReference type="GO" id="GO:0006302">
    <property type="term" value="P:double-strand break repair"/>
    <property type="evidence" value="ECO:0007669"/>
    <property type="project" value="TreeGrafter"/>
</dbReference>
<dbReference type="Pfam" id="PF01612">
    <property type="entry name" value="DNA_pol_A_exo1"/>
    <property type="match status" value="1"/>
</dbReference>
<feature type="domain" description="WWE" evidence="2">
    <location>
        <begin position="317"/>
        <end position="412"/>
    </location>
</feature>
<dbReference type="GO" id="GO:0003887">
    <property type="term" value="F:DNA-directed DNA polymerase activity"/>
    <property type="evidence" value="ECO:0007669"/>
    <property type="project" value="InterPro"/>
</dbReference>
<keyword evidence="1" id="KW-0235">DNA replication</keyword>
<sequence length="809" mass="92499">MPGVTFVNDKESAEEVIKILYQYKDRYHACDTEATDIDVRTQSPIGCGRVISASVYVGPDANFGNGPRIFIDNLEPYEDTIQYFKEYFEDPTIYKVWHNYSFDRHMMYNHGINVQGFGGDTMHMARLENASRVSFSLESLSKEILLNSKHKRGMLERFGEYPTKKDGDPAKDMRLAPFHEIQRNPKKLCAWIDYSTLDTDSTWHLREALHRRLNLMPWEPEKSTMWDFYQHLWAPFGELLTDMEREGIKVDVPYLAEILPKAYEDKKALEDKFLQWAEKMCPDCKYMNAHSDAQKQQLLFAPTRNSKKKLEMPPTREFKVPNVLNKSEVFWKWQNEINEWSTFDTSTNNTLETLLKEIVPDIDTAEYNELIEKIPQDTEPIEITLNGRPCWLSMKDLTYTDIESFHVHKIKRMVNKPKKDMTINIKGLGLAYTEITISGWPSVSSSTISRLAGNPPKSYGAAKMLMEKQGHNGEEACEALSSLTKANAVETLINSFISPLPTMTDQNHRIHCSLNLNTETGRLSSRKPNLQNQPALDKDTYKIRKAYTCEKGNTLIVADYGQLELRLLAHVSNCKSMIDAFKSGGDFHSRTALGMYPAIQEAINSGKVLLEWDSTKGKSPVPLLKDAFGTERRRAKTLNFSIAYGKTVHGLAKDWSVSTEEAKDTLEKWYADRPEVRLWQQKMIAYAKVTGYTRTLLGRYRKLAPLINSDVKSLASHAERAAINTPLQGGAADIVTRAMILLHRSEKLKKMGWKQLLQIHDELIFEGPAESAEEAKDHIVQVMEHPLEYPLLIDLIVDAKTADNWYAAK</sequence>
<dbReference type="Gene3D" id="3.30.70.370">
    <property type="match status" value="1"/>
</dbReference>
<dbReference type="Gene3D" id="3.30.420.10">
    <property type="entry name" value="Ribonuclease H-like superfamily/Ribonuclease H"/>
    <property type="match status" value="1"/>
</dbReference>
<dbReference type="InterPro" id="IPR001098">
    <property type="entry name" value="DNA-dir_DNA_pol_A_palm_dom"/>
</dbReference>
<dbReference type="GO" id="GO:0006261">
    <property type="term" value="P:DNA-templated DNA replication"/>
    <property type="evidence" value="ECO:0007669"/>
    <property type="project" value="InterPro"/>
</dbReference>
<dbReference type="GO" id="GO:0008408">
    <property type="term" value="F:3'-5' exonuclease activity"/>
    <property type="evidence" value="ECO:0007669"/>
    <property type="project" value="InterPro"/>
</dbReference>
<dbReference type="Gene3D" id="1.10.150.20">
    <property type="entry name" value="5' to 3' exonuclease, C-terminal subdomain"/>
    <property type="match status" value="1"/>
</dbReference>
<dbReference type="InterPro" id="IPR043502">
    <property type="entry name" value="DNA/RNA_pol_sf"/>
</dbReference>
<name>A0A6B2KXQ9_9EUKA</name>
<evidence type="ECO:0000313" key="3">
    <source>
        <dbReference type="EMBL" id="NDV29570.1"/>
    </source>
</evidence>
<organism evidence="3">
    <name type="scientific">Arcella intermedia</name>
    <dbReference type="NCBI Taxonomy" id="1963864"/>
    <lineage>
        <taxon>Eukaryota</taxon>
        <taxon>Amoebozoa</taxon>
        <taxon>Tubulinea</taxon>
        <taxon>Elardia</taxon>
        <taxon>Arcellinida</taxon>
        <taxon>Sphaerothecina</taxon>
        <taxon>Arcellidae</taxon>
        <taxon>Arcella</taxon>
    </lineage>
</organism>
<dbReference type="SUPFAM" id="SSF56672">
    <property type="entry name" value="DNA/RNA polymerases"/>
    <property type="match status" value="1"/>
</dbReference>
<dbReference type="EMBL" id="GIBP01000601">
    <property type="protein sequence ID" value="NDV29570.1"/>
    <property type="molecule type" value="Transcribed_RNA"/>
</dbReference>
<dbReference type="InterPro" id="IPR012337">
    <property type="entry name" value="RNaseH-like_sf"/>
</dbReference>
<dbReference type="InterPro" id="IPR004170">
    <property type="entry name" value="WWE_dom"/>
</dbReference>